<feature type="chain" id="PRO_5040464877" evidence="1">
    <location>
        <begin position="26"/>
        <end position="210"/>
    </location>
</feature>
<dbReference type="CDD" id="cd00024">
    <property type="entry name" value="CD_CSD"/>
    <property type="match status" value="1"/>
</dbReference>
<keyword evidence="1" id="KW-0732">Signal</keyword>
<keyword evidence="3" id="KW-1185">Reference proteome</keyword>
<dbReference type="Proteomes" id="UP000765509">
    <property type="component" value="Unassembled WGS sequence"/>
</dbReference>
<comment type="caution">
    <text evidence="2">The sequence shown here is derived from an EMBL/GenBank/DDBJ whole genome shotgun (WGS) entry which is preliminary data.</text>
</comment>
<evidence type="ECO:0000256" key="1">
    <source>
        <dbReference type="SAM" id="SignalP"/>
    </source>
</evidence>
<name>A0A9Q3D3M2_9BASI</name>
<dbReference type="InterPro" id="IPR016197">
    <property type="entry name" value="Chromo-like_dom_sf"/>
</dbReference>
<gene>
    <name evidence="2" type="ORF">O181_033760</name>
</gene>
<protein>
    <submittedName>
        <fullName evidence="2">Uncharacterized protein</fullName>
    </submittedName>
</protein>
<feature type="signal peptide" evidence="1">
    <location>
        <begin position="1"/>
        <end position="25"/>
    </location>
</feature>
<organism evidence="2 3">
    <name type="scientific">Austropuccinia psidii MF-1</name>
    <dbReference type="NCBI Taxonomy" id="1389203"/>
    <lineage>
        <taxon>Eukaryota</taxon>
        <taxon>Fungi</taxon>
        <taxon>Dikarya</taxon>
        <taxon>Basidiomycota</taxon>
        <taxon>Pucciniomycotina</taxon>
        <taxon>Pucciniomycetes</taxon>
        <taxon>Pucciniales</taxon>
        <taxon>Sphaerophragmiaceae</taxon>
        <taxon>Austropuccinia</taxon>
    </lineage>
</organism>
<reference evidence="2" key="1">
    <citation type="submission" date="2021-03" db="EMBL/GenBank/DDBJ databases">
        <title>Draft genome sequence of rust myrtle Austropuccinia psidii MF-1, a brazilian biotype.</title>
        <authorList>
            <person name="Quecine M.C."/>
            <person name="Pachon D.M.R."/>
            <person name="Bonatelli M.L."/>
            <person name="Correr F.H."/>
            <person name="Franceschini L.M."/>
            <person name="Leite T.F."/>
            <person name="Margarido G.R.A."/>
            <person name="Almeida C.A."/>
            <person name="Ferrarezi J.A."/>
            <person name="Labate C.A."/>
        </authorList>
    </citation>
    <scope>NUCLEOTIDE SEQUENCE</scope>
    <source>
        <strain evidence="2">MF-1</strain>
    </source>
</reference>
<dbReference type="EMBL" id="AVOT02012375">
    <property type="protein sequence ID" value="MBW0494045.1"/>
    <property type="molecule type" value="Genomic_DNA"/>
</dbReference>
<proteinExistence type="predicted"/>
<evidence type="ECO:0000313" key="3">
    <source>
        <dbReference type="Proteomes" id="UP000765509"/>
    </source>
</evidence>
<accession>A0A9Q3D3M2</accession>
<dbReference type="SUPFAM" id="SSF54160">
    <property type="entry name" value="Chromo domain-like"/>
    <property type="match status" value="1"/>
</dbReference>
<dbReference type="AlphaFoldDB" id="A0A9Q3D3M2"/>
<evidence type="ECO:0000313" key="2">
    <source>
        <dbReference type="EMBL" id="MBW0494045.1"/>
    </source>
</evidence>
<sequence length="210" mass="24180">MIGPIFSLWPSCILTTLWLLPLASQLFLRQGYHPRVNALLTTSFVPAVKSYITLLDQTKSEPAASLSRAKELQARYYARGRRPGEVFQPGDGVLFSRRYISSLHPSSKLDFAYLSQFEVDSMVGCNAARLRISHVYPKFHPVFNMSLVSRYKDPSLNPCHPLPPLEQQVVQFLPALVDWRRVAAVLDFRQFKGQRQYLLRWVRWGLAHDY</sequence>